<dbReference type="KEGG" id="por:APT59_15140"/>
<keyword evidence="11" id="KW-0966">Cell projection</keyword>
<sequence length="102" mass="10496">MALDINRLNSSSTAGIGNTKAASTKDVSTAQTSDVKATKSTASGESVSLSAEAKQLSSLTAGLKDLPVVDSDKVSRLKQAIADGSYKVDSQKVADKLMAFES</sequence>
<evidence type="ECO:0000256" key="7">
    <source>
        <dbReference type="ARBA" id="ARBA00024739"/>
    </source>
</evidence>
<keyword evidence="4" id="KW-1005">Bacterial flagellum biogenesis</keyword>
<dbReference type="OrthoDB" id="5738369at2"/>
<accession>A0A0U4XVF1</accession>
<name>A0A0U4XVF1_9PSED</name>
<evidence type="ECO:0000313" key="11">
    <source>
        <dbReference type="EMBL" id="ALZ85465.1"/>
    </source>
</evidence>
<dbReference type="AlphaFoldDB" id="A0A0U4XVF1"/>
<feature type="compositionally biased region" description="Polar residues" evidence="9">
    <location>
        <begin position="7"/>
        <end position="49"/>
    </location>
</feature>
<gene>
    <name evidence="11" type="ORF">APT59_15140</name>
</gene>
<dbReference type="Proteomes" id="UP000064137">
    <property type="component" value="Chromosome"/>
</dbReference>
<keyword evidence="11" id="KW-0969">Cilium</keyword>
<dbReference type="Pfam" id="PF04316">
    <property type="entry name" value="FlgM"/>
    <property type="match status" value="1"/>
</dbReference>
<evidence type="ECO:0000256" key="3">
    <source>
        <dbReference type="ARBA" id="ARBA00022491"/>
    </source>
</evidence>
<organism evidence="11 12">
    <name type="scientific">Pseudomonas oryzihabitans</name>
    <dbReference type="NCBI Taxonomy" id="47885"/>
    <lineage>
        <taxon>Bacteria</taxon>
        <taxon>Pseudomonadati</taxon>
        <taxon>Pseudomonadota</taxon>
        <taxon>Gammaproteobacteria</taxon>
        <taxon>Pseudomonadales</taxon>
        <taxon>Pseudomonadaceae</taxon>
        <taxon>Pseudomonas</taxon>
    </lineage>
</organism>
<keyword evidence="6" id="KW-0804">Transcription</keyword>
<keyword evidence="11" id="KW-0282">Flagellum</keyword>
<feature type="region of interest" description="Disordered" evidence="9">
    <location>
        <begin position="1"/>
        <end position="49"/>
    </location>
</feature>
<evidence type="ECO:0000313" key="12">
    <source>
        <dbReference type="Proteomes" id="UP000064137"/>
    </source>
</evidence>
<proteinExistence type="inferred from homology"/>
<evidence type="ECO:0000256" key="2">
    <source>
        <dbReference type="ARBA" id="ARBA00017823"/>
    </source>
</evidence>
<dbReference type="InterPro" id="IPR007412">
    <property type="entry name" value="FlgM"/>
</dbReference>
<dbReference type="SUPFAM" id="SSF101498">
    <property type="entry name" value="Anti-sigma factor FlgM"/>
    <property type="match status" value="1"/>
</dbReference>
<comment type="function">
    <text evidence="7">Responsible for the coupling of flagellin expression to flagellar assembly by preventing expression of the flagellin genes when a component of the middle class of proteins is defective. It negatively regulates flagellar genes by inhibiting the activity of FliA by directly binding to FliA.</text>
</comment>
<feature type="domain" description="Anti-sigma-28 factor FlgM C-terminal" evidence="10">
    <location>
        <begin position="46"/>
        <end position="98"/>
    </location>
</feature>
<evidence type="ECO:0000256" key="4">
    <source>
        <dbReference type="ARBA" id="ARBA00022795"/>
    </source>
</evidence>
<evidence type="ECO:0000259" key="10">
    <source>
        <dbReference type="Pfam" id="PF04316"/>
    </source>
</evidence>
<dbReference type="InterPro" id="IPR035890">
    <property type="entry name" value="Anti-sigma-28_factor_FlgM_sf"/>
</dbReference>
<evidence type="ECO:0000256" key="1">
    <source>
        <dbReference type="ARBA" id="ARBA00005322"/>
    </source>
</evidence>
<evidence type="ECO:0000256" key="6">
    <source>
        <dbReference type="ARBA" id="ARBA00023163"/>
    </source>
</evidence>
<evidence type="ECO:0000256" key="8">
    <source>
        <dbReference type="ARBA" id="ARBA00030117"/>
    </source>
</evidence>
<dbReference type="GO" id="GO:0044781">
    <property type="term" value="P:bacterial-type flagellum organization"/>
    <property type="evidence" value="ECO:0007669"/>
    <property type="project" value="UniProtKB-KW"/>
</dbReference>
<dbReference type="NCBIfam" id="TIGR03824">
    <property type="entry name" value="FlgM_jcvi"/>
    <property type="match status" value="1"/>
</dbReference>
<dbReference type="RefSeq" id="WP_059315614.1">
    <property type="nucleotide sequence ID" value="NZ_CP013987.1"/>
</dbReference>
<dbReference type="InterPro" id="IPR031316">
    <property type="entry name" value="FlgM_C"/>
</dbReference>
<comment type="similarity">
    <text evidence="1">Belongs to the FlgM family.</text>
</comment>
<evidence type="ECO:0000256" key="5">
    <source>
        <dbReference type="ARBA" id="ARBA00023015"/>
    </source>
</evidence>
<dbReference type="GO" id="GO:0045892">
    <property type="term" value="P:negative regulation of DNA-templated transcription"/>
    <property type="evidence" value="ECO:0007669"/>
    <property type="project" value="InterPro"/>
</dbReference>
<dbReference type="EMBL" id="CP013987">
    <property type="protein sequence ID" value="ALZ85465.1"/>
    <property type="molecule type" value="Genomic_DNA"/>
</dbReference>
<keyword evidence="5" id="KW-0805">Transcription regulation</keyword>
<evidence type="ECO:0000256" key="9">
    <source>
        <dbReference type="SAM" id="MobiDB-lite"/>
    </source>
</evidence>
<keyword evidence="3" id="KW-0678">Repressor</keyword>
<protein>
    <recommendedName>
        <fullName evidence="2">Negative regulator of flagellin synthesis</fullName>
    </recommendedName>
    <alternativeName>
        <fullName evidence="8">Anti-sigma-28 factor</fullName>
    </alternativeName>
</protein>
<reference evidence="11 12" key="1">
    <citation type="submission" date="2016-01" db="EMBL/GenBank/DDBJ databases">
        <title>Annotation of Pseudomonas oryzihabitans USDA-ARS-USMARC-56511.</title>
        <authorList>
            <person name="Harhay G.P."/>
            <person name="Harhay D.M."/>
            <person name="Smith T.P.L."/>
            <person name="Bono J.L."/>
            <person name="Heaton M.P."/>
            <person name="Clawson M.L."/>
            <person name="Chitko-Mckown C.G."/>
            <person name="Capik S.F."/>
            <person name="DeDonder K.D."/>
            <person name="Apley M.D."/>
            <person name="Lubbers B.V."/>
            <person name="White B.J."/>
            <person name="Larson R.L."/>
        </authorList>
    </citation>
    <scope>NUCLEOTIDE SEQUENCE [LARGE SCALE GENOMIC DNA]</scope>
    <source>
        <strain evidence="11 12">USDA-ARS-USMARC-56511</strain>
    </source>
</reference>